<dbReference type="PROSITE" id="PS51195">
    <property type="entry name" value="Q_MOTIF"/>
    <property type="match status" value="1"/>
</dbReference>
<dbReference type="SMART" id="SM00490">
    <property type="entry name" value="HELICc"/>
    <property type="match status" value="1"/>
</dbReference>
<dbReference type="EMBL" id="PVXO01000044">
    <property type="protein sequence ID" value="PRR78541.1"/>
    <property type="molecule type" value="Genomic_DNA"/>
</dbReference>
<comment type="subcellular location">
    <subcellularLocation>
        <location evidence="5">Cytoplasm</location>
    </subcellularLocation>
</comment>
<dbReference type="GO" id="GO:0016887">
    <property type="term" value="F:ATP hydrolysis activity"/>
    <property type="evidence" value="ECO:0007669"/>
    <property type="project" value="RHEA"/>
</dbReference>
<comment type="caution">
    <text evidence="10">The sequence shown here is derived from an EMBL/GenBank/DDBJ whole genome shotgun (WGS) entry which is preliminary data.</text>
</comment>
<dbReference type="OrthoDB" id="9805696at2"/>
<evidence type="ECO:0000313" key="11">
    <source>
        <dbReference type="Proteomes" id="UP000239706"/>
    </source>
</evidence>
<dbReference type="InterPro" id="IPR044742">
    <property type="entry name" value="DEAD/DEAH_RhlB"/>
</dbReference>
<dbReference type="SMART" id="SM00487">
    <property type="entry name" value="DEXDc"/>
    <property type="match status" value="1"/>
</dbReference>
<comment type="catalytic activity">
    <reaction evidence="5">
        <text>ATP + H2O = ADP + phosphate + H(+)</text>
        <dbReference type="Rhea" id="RHEA:13065"/>
        <dbReference type="ChEBI" id="CHEBI:15377"/>
        <dbReference type="ChEBI" id="CHEBI:15378"/>
        <dbReference type="ChEBI" id="CHEBI:30616"/>
        <dbReference type="ChEBI" id="CHEBI:43474"/>
        <dbReference type="ChEBI" id="CHEBI:456216"/>
        <dbReference type="EC" id="3.6.4.13"/>
    </reaction>
</comment>
<evidence type="ECO:0000259" key="9">
    <source>
        <dbReference type="PROSITE" id="PS51195"/>
    </source>
</evidence>
<dbReference type="InterPro" id="IPR027417">
    <property type="entry name" value="P-loop_NTPase"/>
</dbReference>
<evidence type="ECO:0000256" key="3">
    <source>
        <dbReference type="ARBA" id="ARBA00022806"/>
    </source>
</evidence>
<keyword evidence="2 5" id="KW-0378">Hydrolase</keyword>
<proteinExistence type="inferred from homology"/>
<keyword evidence="4 5" id="KW-0067">ATP-binding</keyword>
<dbReference type="HAMAP" id="MF_00965">
    <property type="entry name" value="DEAD_helicase_DbpA"/>
    <property type="match status" value="1"/>
</dbReference>
<dbReference type="Pfam" id="PF03880">
    <property type="entry name" value="DbpA"/>
    <property type="match status" value="1"/>
</dbReference>
<evidence type="ECO:0000256" key="5">
    <source>
        <dbReference type="HAMAP-Rule" id="MF_00965"/>
    </source>
</evidence>
<feature type="domain" description="Helicase C-terminal" evidence="8">
    <location>
        <begin position="216"/>
        <end position="377"/>
    </location>
</feature>
<dbReference type="CDD" id="cd00268">
    <property type="entry name" value="DEADc"/>
    <property type="match status" value="1"/>
</dbReference>
<evidence type="ECO:0000259" key="7">
    <source>
        <dbReference type="PROSITE" id="PS51192"/>
    </source>
</evidence>
<dbReference type="Gene3D" id="3.30.70.330">
    <property type="match status" value="1"/>
</dbReference>
<dbReference type="Pfam" id="PF00271">
    <property type="entry name" value="Helicase_C"/>
    <property type="match status" value="1"/>
</dbReference>
<dbReference type="Pfam" id="PF00270">
    <property type="entry name" value="DEAD"/>
    <property type="match status" value="1"/>
</dbReference>
<dbReference type="InterPro" id="IPR000629">
    <property type="entry name" value="RNA-helicase_DEAD-box_CS"/>
</dbReference>
<evidence type="ECO:0000313" key="10">
    <source>
        <dbReference type="EMBL" id="PRR78541.1"/>
    </source>
</evidence>
<evidence type="ECO:0000256" key="1">
    <source>
        <dbReference type="ARBA" id="ARBA00022741"/>
    </source>
</evidence>
<keyword evidence="11" id="KW-1185">Reference proteome</keyword>
<dbReference type="InterPro" id="IPR028619">
    <property type="entry name" value="DEAD_helicase_DbpA"/>
</dbReference>
<dbReference type="Proteomes" id="UP000239706">
    <property type="component" value="Unassembled WGS sequence"/>
</dbReference>
<accession>A0A2T0B3R8</accession>
<dbReference type="InterPro" id="IPR001650">
    <property type="entry name" value="Helicase_C-like"/>
</dbReference>
<dbReference type="RefSeq" id="WP_106063716.1">
    <property type="nucleotide sequence ID" value="NZ_PVXO01000044.1"/>
</dbReference>
<comment type="domain">
    <text evidence="5">Contains an N-terminal domain that binds non-specifically to RNA and a C-terminal domain that binds specifically and tightly to hairpin 92 of 23S rRNA.</text>
</comment>
<keyword evidence="3 5" id="KW-0347">Helicase</keyword>
<dbReference type="InterPro" id="IPR014014">
    <property type="entry name" value="RNA_helicase_DEAD_Q_motif"/>
</dbReference>
<keyword evidence="5" id="KW-0690">Ribosome biogenesis</keyword>
<dbReference type="PROSITE" id="PS51194">
    <property type="entry name" value="HELICASE_CTER"/>
    <property type="match status" value="1"/>
</dbReference>
<dbReference type="InterPro" id="IPR014001">
    <property type="entry name" value="Helicase_ATP-bd"/>
</dbReference>
<keyword evidence="5" id="KW-0694">RNA-binding</keyword>
<reference evidence="10 11" key="1">
    <citation type="submission" date="2018-03" db="EMBL/GenBank/DDBJ databases">
        <title>Genome sequence of Clostridium liquoris DSM 100320.</title>
        <authorList>
            <person name="Poehlein A."/>
            <person name="Daniel R."/>
        </authorList>
    </citation>
    <scope>NUCLEOTIDE SEQUENCE [LARGE SCALE GENOMIC DNA]</scope>
    <source>
        <strain evidence="10 11">DSM 100320</strain>
    </source>
</reference>
<dbReference type="InterPro" id="IPR011545">
    <property type="entry name" value="DEAD/DEAH_box_helicase_dom"/>
</dbReference>
<keyword evidence="5" id="KW-0963">Cytoplasm</keyword>
<protein>
    <recommendedName>
        <fullName evidence="5">ATP-dependent RNA helicase DbpA</fullName>
        <ecNumber evidence="5">3.6.4.13</ecNumber>
    </recommendedName>
</protein>
<dbReference type="PANTHER" id="PTHR47959">
    <property type="entry name" value="ATP-DEPENDENT RNA HELICASE RHLE-RELATED"/>
    <property type="match status" value="1"/>
</dbReference>
<dbReference type="EC" id="3.6.4.13" evidence="5"/>
<name>A0A2T0B3R8_9CLOT</name>
<dbReference type="PANTHER" id="PTHR47959:SF1">
    <property type="entry name" value="ATP-DEPENDENT RNA HELICASE DBPA"/>
    <property type="match status" value="1"/>
</dbReference>
<gene>
    <name evidence="5 10" type="primary">dbpA</name>
    <name evidence="10" type="ORF">CLLI_16250</name>
</gene>
<evidence type="ECO:0000256" key="2">
    <source>
        <dbReference type="ARBA" id="ARBA00022801"/>
    </source>
</evidence>
<dbReference type="GO" id="GO:0000027">
    <property type="term" value="P:ribosomal large subunit assembly"/>
    <property type="evidence" value="ECO:0007669"/>
    <property type="project" value="UniProtKB-UniRule"/>
</dbReference>
<dbReference type="PROSITE" id="PS00039">
    <property type="entry name" value="DEAD_ATP_HELICASE"/>
    <property type="match status" value="1"/>
</dbReference>
<dbReference type="GO" id="GO:0005829">
    <property type="term" value="C:cytosol"/>
    <property type="evidence" value="ECO:0007669"/>
    <property type="project" value="TreeGrafter"/>
</dbReference>
<keyword evidence="1 5" id="KW-0547">Nucleotide-binding</keyword>
<evidence type="ECO:0000256" key="4">
    <source>
        <dbReference type="ARBA" id="ARBA00022840"/>
    </source>
</evidence>
<dbReference type="InterPro" id="IPR005580">
    <property type="entry name" value="DbpA/CsdA_RNA-bd_dom"/>
</dbReference>
<dbReference type="SUPFAM" id="SSF52540">
    <property type="entry name" value="P-loop containing nucleoside triphosphate hydrolases"/>
    <property type="match status" value="1"/>
</dbReference>
<feature type="domain" description="DEAD-box RNA helicase Q" evidence="9">
    <location>
        <begin position="4"/>
        <end position="32"/>
    </location>
</feature>
<feature type="domain" description="Helicase ATP-binding" evidence="7">
    <location>
        <begin position="35"/>
        <end position="205"/>
    </location>
</feature>
<organism evidence="10 11">
    <name type="scientific">Clostridium liquoris</name>
    <dbReference type="NCBI Taxonomy" id="1289519"/>
    <lineage>
        <taxon>Bacteria</taxon>
        <taxon>Bacillati</taxon>
        <taxon>Bacillota</taxon>
        <taxon>Clostridia</taxon>
        <taxon>Eubacteriales</taxon>
        <taxon>Clostridiaceae</taxon>
        <taxon>Clostridium</taxon>
    </lineage>
</organism>
<feature type="short sequence motif" description="Q motif" evidence="6">
    <location>
        <begin position="4"/>
        <end position="32"/>
    </location>
</feature>
<comment type="similarity">
    <text evidence="5">Belongs to the DEAD box helicase family. DbpA subfamily.</text>
</comment>
<dbReference type="GO" id="GO:0003723">
    <property type="term" value="F:RNA binding"/>
    <property type="evidence" value="ECO:0007669"/>
    <property type="project" value="UniProtKB-UniRule"/>
</dbReference>
<dbReference type="CDD" id="cd18787">
    <property type="entry name" value="SF2_C_DEAD"/>
    <property type="match status" value="1"/>
</dbReference>
<dbReference type="AlphaFoldDB" id="A0A2T0B3R8"/>
<dbReference type="InterPro" id="IPR012677">
    <property type="entry name" value="Nucleotide-bd_a/b_plait_sf"/>
</dbReference>
<dbReference type="PROSITE" id="PS51192">
    <property type="entry name" value="HELICASE_ATP_BIND_1"/>
    <property type="match status" value="1"/>
</dbReference>
<comment type="function">
    <text evidence="5">DEAD-box RNA helicase involved in the assembly of the 50S ribosomal subunit. Has an RNA-dependent ATPase activity, which is specific for 23S rRNA, and a 3' to 5' RNA helicase activity that uses the energy of ATP hydrolysis to destabilize and unwind short rRNA duplexes.</text>
</comment>
<dbReference type="GO" id="GO:0034458">
    <property type="term" value="F:3'-5' RNA helicase activity"/>
    <property type="evidence" value="ECO:0007669"/>
    <property type="project" value="UniProtKB-UniRule"/>
</dbReference>
<dbReference type="InterPro" id="IPR050079">
    <property type="entry name" value="DEAD_box_RNA_helicase"/>
</dbReference>
<dbReference type="GO" id="GO:0005524">
    <property type="term" value="F:ATP binding"/>
    <property type="evidence" value="ECO:0007669"/>
    <property type="project" value="UniProtKB-UniRule"/>
</dbReference>
<dbReference type="Gene3D" id="3.40.50.300">
    <property type="entry name" value="P-loop containing nucleotide triphosphate hydrolases"/>
    <property type="match status" value="2"/>
</dbReference>
<feature type="region of interest" description="Involved in 23S rRNA binding" evidence="5">
    <location>
        <begin position="406"/>
        <end position="481"/>
    </location>
</feature>
<evidence type="ECO:0000256" key="6">
    <source>
        <dbReference type="PROSITE-ProRule" id="PRU00552"/>
    </source>
</evidence>
<sequence length="481" mass="54771">MEDFDFQSLHLSEEILKALEKLGYEKPSEVQERVIPFVFKDKDIIVKSQTGSGKTAAFAIPICEKIEIEKKDPQALVLTPTRELAVQIKEDISNIGRFKKVRCAAVFGKQPMTTQVRELKQRVHVIVGTPGRTLDHIERGNINLEGIKYFIIDEADKMLDMGFIQQVESIIKTLPHNRVTMLFSATMPEEIEELCNKYMINQMKIEIISKNPATEKIHQMYYKIEENKKFSLLNKIIYTQAPDSCIIFCNTKEQVGNVAKRMKDKGYSCNSLHGGMEQKDRLDTMERFKRGEFQFLIATDVAARGIDIEGITHVINYDIPMEKESYIHRIGRTGRAGNEGIAITFVSPYESRLLSEIQEYVGYNIPEKEAPSEEEVEIGKKAFEKNINVKPKLKSKKNFQLNKEITKLYIGAGKKKKMRPGDILGAIINIEGITGEDIGIIDIQENFSYVDILNGRGKFVLQALQNATIKGKKVRIQKAEK</sequence>
<evidence type="ECO:0000259" key="8">
    <source>
        <dbReference type="PROSITE" id="PS51194"/>
    </source>
</evidence>